<evidence type="ECO:0000313" key="1">
    <source>
        <dbReference type="EMBL" id="KAJ7347171.1"/>
    </source>
</evidence>
<dbReference type="EMBL" id="JARIHO010000019">
    <property type="protein sequence ID" value="KAJ7347171.1"/>
    <property type="molecule type" value="Genomic_DNA"/>
</dbReference>
<organism evidence="1 2">
    <name type="scientific">Mycena albidolilacea</name>
    <dbReference type="NCBI Taxonomy" id="1033008"/>
    <lineage>
        <taxon>Eukaryota</taxon>
        <taxon>Fungi</taxon>
        <taxon>Dikarya</taxon>
        <taxon>Basidiomycota</taxon>
        <taxon>Agaricomycotina</taxon>
        <taxon>Agaricomycetes</taxon>
        <taxon>Agaricomycetidae</taxon>
        <taxon>Agaricales</taxon>
        <taxon>Marasmiineae</taxon>
        <taxon>Mycenaceae</taxon>
        <taxon>Mycena</taxon>
    </lineage>
</organism>
<keyword evidence="2" id="KW-1185">Reference proteome</keyword>
<evidence type="ECO:0000313" key="2">
    <source>
        <dbReference type="Proteomes" id="UP001218218"/>
    </source>
</evidence>
<protein>
    <submittedName>
        <fullName evidence="1">Uncharacterized protein</fullName>
    </submittedName>
</protein>
<dbReference type="AlphaFoldDB" id="A0AAD7ERX7"/>
<dbReference type="Proteomes" id="UP001218218">
    <property type="component" value="Unassembled WGS sequence"/>
</dbReference>
<gene>
    <name evidence="1" type="ORF">DFH08DRAFT_960521</name>
</gene>
<name>A0AAD7ERX7_9AGAR</name>
<reference evidence="1" key="1">
    <citation type="submission" date="2023-03" db="EMBL/GenBank/DDBJ databases">
        <title>Massive genome expansion in bonnet fungi (Mycena s.s.) driven by repeated elements and novel gene families across ecological guilds.</title>
        <authorList>
            <consortium name="Lawrence Berkeley National Laboratory"/>
            <person name="Harder C.B."/>
            <person name="Miyauchi S."/>
            <person name="Viragh M."/>
            <person name="Kuo A."/>
            <person name="Thoen E."/>
            <person name="Andreopoulos B."/>
            <person name="Lu D."/>
            <person name="Skrede I."/>
            <person name="Drula E."/>
            <person name="Henrissat B."/>
            <person name="Morin E."/>
            <person name="Kohler A."/>
            <person name="Barry K."/>
            <person name="LaButti K."/>
            <person name="Morin E."/>
            <person name="Salamov A."/>
            <person name="Lipzen A."/>
            <person name="Mereny Z."/>
            <person name="Hegedus B."/>
            <person name="Baldrian P."/>
            <person name="Stursova M."/>
            <person name="Weitz H."/>
            <person name="Taylor A."/>
            <person name="Grigoriev I.V."/>
            <person name="Nagy L.G."/>
            <person name="Martin F."/>
            <person name="Kauserud H."/>
        </authorList>
    </citation>
    <scope>NUCLEOTIDE SEQUENCE</scope>
    <source>
        <strain evidence="1">CBHHK002</strain>
    </source>
</reference>
<comment type="caution">
    <text evidence="1">The sequence shown here is derived from an EMBL/GenBank/DDBJ whole genome shotgun (WGS) entry which is preliminary data.</text>
</comment>
<sequence length="200" mass="22590">MQCVYLLSTFFSSGCLHCASYYNRSKGSVYVSATSPPQVPQFFHIIVFLDPPPFGIAHQRCFKFDASVKTHKDDKRPRSRYGQQRIFRLTQAIVKGTQCMANVILCARAALMRKAYLKFPGADFWDKLDKRLAKIRREAAGDAKKIIKAFRKLLDEDQEKYVKTDDPIDETAVDEFQQGVDDLIDIAAINTATLVQGGSV</sequence>
<proteinExistence type="predicted"/>
<accession>A0AAD7ERX7</accession>